<dbReference type="Gene3D" id="3.30.1150.10">
    <property type="match status" value="1"/>
</dbReference>
<dbReference type="SUPFAM" id="SSF74653">
    <property type="entry name" value="TolA/TonB C-terminal domain"/>
    <property type="match status" value="1"/>
</dbReference>
<dbReference type="EMBL" id="JASDDK010000003">
    <property type="protein sequence ID" value="MDN3493178.1"/>
    <property type="molecule type" value="Genomic_DNA"/>
</dbReference>
<organism evidence="3 4">
    <name type="scientific">Winogradskyella bathintestinalis</name>
    <dbReference type="NCBI Taxonomy" id="3035208"/>
    <lineage>
        <taxon>Bacteria</taxon>
        <taxon>Pseudomonadati</taxon>
        <taxon>Bacteroidota</taxon>
        <taxon>Flavobacteriia</taxon>
        <taxon>Flavobacteriales</taxon>
        <taxon>Flavobacteriaceae</taxon>
        <taxon>Winogradskyella</taxon>
    </lineage>
</organism>
<dbReference type="InterPro" id="IPR037682">
    <property type="entry name" value="TonB_C"/>
</dbReference>
<dbReference type="RefSeq" id="WP_290206830.1">
    <property type="nucleotide sequence ID" value="NZ_JASDDK010000003.1"/>
</dbReference>
<dbReference type="Pfam" id="PF03544">
    <property type="entry name" value="TonB_C"/>
    <property type="match status" value="1"/>
</dbReference>
<evidence type="ECO:0000256" key="1">
    <source>
        <dbReference type="SAM" id="Phobius"/>
    </source>
</evidence>
<keyword evidence="1" id="KW-0472">Membrane</keyword>
<keyword evidence="4" id="KW-1185">Reference proteome</keyword>
<keyword evidence="1" id="KW-1133">Transmembrane helix</keyword>
<sequence>MELKKNPKANVGRNSSLYFAVGLNVMLLLTYLGLEHKTYDTQNTKIDILMVDDFEDEDIPITTIDILPPPAPPTQKAMVTEVIAVVEDVVDIEESVIESTEVGQDDIIDDREVGIEDVAVVEVEEHIEVPFAVIEKVPQFPGCTGNNAELRACFEQKIQEHLQKNFRYPVTAAELNIQGKVFVFFLIDHTGKVTKIKSRGPDQLLETEAERIISLLPTMIPGRQRDRSVSVPYSIPINFKLHQQ</sequence>
<evidence type="ECO:0000313" key="4">
    <source>
        <dbReference type="Proteomes" id="UP001231197"/>
    </source>
</evidence>
<name>A0ABT7ZWR3_9FLAO</name>
<feature type="transmembrane region" description="Helical" evidence="1">
    <location>
        <begin position="16"/>
        <end position="34"/>
    </location>
</feature>
<evidence type="ECO:0000313" key="3">
    <source>
        <dbReference type="EMBL" id="MDN3493178.1"/>
    </source>
</evidence>
<feature type="domain" description="TonB C-terminal" evidence="2">
    <location>
        <begin position="153"/>
        <end position="244"/>
    </location>
</feature>
<evidence type="ECO:0000259" key="2">
    <source>
        <dbReference type="PROSITE" id="PS52015"/>
    </source>
</evidence>
<proteinExistence type="predicted"/>
<dbReference type="PROSITE" id="PS52015">
    <property type="entry name" value="TONB_CTD"/>
    <property type="match status" value="1"/>
</dbReference>
<dbReference type="Proteomes" id="UP001231197">
    <property type="component" value="Unassembled WGS sequence"/>
</dbReference>
<comment type="caution">
    <text evidence="3">The sequence shown here is derived from an EMBL/GenBank/DDBJ whole genome shotgun (WGS) entry which is preliminary data.</text>
</comment>
<gene>
    <name evidence="3" type="ORF">QMA06_10610</name>
</gene>
<protein>
    <submittedName>
        <fullName evidence="3">Energy transducer TonB</fullName>
    </submittedName>
</protein>
<keyword evidence="1" id="KW-0812">Transmembrane</keyword>
<reference evidence="3 4" key="1">
    <citation type="journal article" date="2023" name="Int. J. Syst. Evol. Microbiol.">
        <title>Winogradskyella bathintestinalis sp. nov., isolated from the intestine of the deep-sea loosejaw dragonfish, Malacosteus niger.</title>
        <authorList>
            <person name="Uniacke-Lowe S."/>
            <person name="Johnson C.N."/>
            <person name="Stanton C."/>
            <person name="Hill C."/>
            <person name="Ross P."/>
        </authorList>
    </citation>
    <scope>NUCLEOTIDE SEQUENCE [LARGE SCALE GENOMIC DNA]</scope>
    <source>
        <strain evidence="3 4">APC 3343</strain>
    </source>
</reference>
<accession>A0ABT7ZWR3</accession>
<dbReference type="InterPro" id="IPR051045">
    <property type="entry name" value="TonB-dependent_transducer"/>
</dbReference>
<dbReference type="PANTHER" id="PTHR33446">
    <property type="entry name" value="PROTEIN TONB-RELATED"/>
    <property type="match status" value="1"/>
</dbReference>
<dbReference type="PANTHER" id="PTHR33446:SF2">
    <property type="entry name" value="PROTEIN TONB"/>
    <property type="match status" value="1"/>
</dbReference>